<dbReference type="Pfam" id="PF00005">
    <property type="entry name" value="ABC_tran"/>
    <property type="match status" value="1"/>
</dbReference>
<dbReference type="PROSITE" id="PS00211">
    <property type="entry name" value="ABC_TRANSPORTER_1"/>
    <property type="match status" value="1"/>
</dbReference>
<keyword evidence="4" id="KW-0067">ATP-binding</keyword>
<dbReference type="InterPro" id="IPR013563">
    <property type="entry name" value="Oligopep_ABC_C"/>
</dbReference>
<reference evidence="8" key="1">
    <citation type="journal article" date="2019" name="Int. J. Syst. Evol. Microbiol.">
        <title>The Global Catalogue of Microorganisms (GCM) 10K type strain sequencing project: providing services to taxonomists for standard genome sequencing and annotation.</title>
        <authorList>
            <consortium name="The Broad Institute Genomics Platform"/>
            <consortium name="The Broad Institute Genome Sequencing Center for Infectious Disease"/>
            <person name="Wu L."/>
            <person name="Ma J."/>
        </authorList>
    </citation>
    <scope>NUCLEOTIDE SEQUENCE [LARGE SCALE GENOMIC DNA]</scope>
    <source>
        <strain evidence="8">JCM 17810</strain>
    </source>
</reference>
<evidence type="ECO:0000256" key="4">
    <source>
        <dbReference type="ARBA" id="ARBA00022840"/>
    </source>
</evidence>
<evidence type="ECO:0000256" key="2">
    <source>
        <dbReference type="ARBA" id="ARBA00022448"/>
    </source>
</evidence>
<dbReference type="InterPro" id="IPR027417">
    <property type="entry name" value="P-loop_NTPase"/>
</dbReference>
<comment type="similarity">
    <text evidence="1">Belongs to the ABC transporter superfamily.</text>
</comment>
<feature type="region of interest" description="Disordered" evidence="5">
    <location>
        <begin position="265"/>
        <end position="284"/>
    </location>
</feature>
<dbReference type="InterPro" id="IPR003439">
    <property type="entry name" value="ABC_transporter-like_ATP-bd"/>
</dbReference>
<comment type="caution">
    <text evidence="7">The sequence shown here is derived from an EMBL/GenBank/DDBJ whole genome shotgun (WGS) entry which is preliminary data.</text>
</comment>
<dbReference type="InterPro" id="IPR003593">
    <property type="entry name" value="AAA+_ATPase"/>
</dbReference>
<dbReference type="Gene3D" id="3.40.50.300">
    <property type="entry name" value="P-loop containing nucleotide triphosphate hydrolases"/>
    <property type="match status" value="1"/>
</dbReference>
<accession>A0ABP8LI83</accession>
<protein>
    <recommendedName>
        <fullName evidence="6">ABC transporter domain-containing protein</fullName>
    </recommendedName>
</protein>
<keyword evidence="8" id="KW-1185">Reference proteome</keyword>
<dbReference type="SMART" id="SM00382">
    <property type="entry name" value="AAA"/>
    <property type="match status" value="1"/>
</dbReference>
<dbReference type="RefSeq" id="WP_345217595.1">
    <property type="nucleotide sequence ID" value="NZ_BAABGN010000013.1"/>
</dbReference>
<proteinExistence type="inferred from homology"/>
<dbReference type="CDD" id="cd03257">
    <property type="entry name" value="ABC_NikE_OppD_transporters"/>
    <property type="match status" value="1"/>
</dbReference>
<dbReference type="Pfam" id="PF08352">
    <property type="entry name" value="oligo_HPY"/>
    <property type="match status" value="1"/>
</dbReference>
<dbReference type="EMBL" id="BAABGN010000013">
    <property type="protein sequence ID" value="GAA4430231.1"/>
    <property type="molecule type" value="Genomic_DNA"/>
</dbReference>
<organism evidence="7 8">
    <name type="scientific">Georgenia halophila</name>
    <dbReference type="NCBI Taxonomy" id="620889"/>
    <lineage>
        <taxon>Bacteria</taxon>
        <taxon>Bacillati</taxon>
        <taxon>Actinomycetota</taxon>
        <taxon>Actinomycetes</taxon>
        <taxon>Micrococcales</taxon>
        <taxon>Bogoriellaceae</taxon>
        <taxon>Georgenia</taxon>
    </lineage>
</organism>
<dbReference type="PANTHER" id="PTHR43776:SF7">
    <property type="entry name" value="D,D-DIPEPTIDE TRANSPORT ATP-BINDING PROTEIN DDPF-RELATED"/>
    <property type="match status" value="1"/>
</dbReference>
<dbReference type="PANTHER" id="PTHR43776">
    <property type="entry name" value="TRANSPORT ATP-BINDING PROTEIN"/>
    <property type="match status" value="1"/>
</dbReference>
<dbReference type="InterPro" id="IPR050319">
    <property type="entry name" value="ABC_transp_ATP-bind"/>
</dbReference>
<feature type="domain" description="ABC transporter" evidence="6">
    <location>
        <begin position="9"/>
        <end position="258"/>
    </location>
</feature>
<keyword evidence="2" id="KW-0813">Transport</keyword>
<gene>
    <name evidence="7" type="ORF">GCM10023169_33370</name>
</gene>
<evidence type="ECO:0000256" key="1">
    <source>
        <dbReference type="ARBA" id="ARBA00005417"/>
    </source>
</evidence>
<dbReference type="InterPro" id="IPR017871">
    <property type="entry name" value="ABC_transporter-like_CS"/>
</dbReference>
<evidence type="ECO:0000313" key="8">
    <source>
        <dbReference type="Proteomes" id="UP001500622"/>
    </source>
</evidence>
<dbReference type="PROSITE" id="PS50893">
    <property type="entry name" value="ABC_TRANSPORTER_2"/>
    <property type="match status" value="1"/>
</dbReference>
<dbReference type="Proteomes" id="UP001500622">
    <property type="component" value="Unassembled WGS sequence"/>
</dbReference>
<evidence type="ECO:0000256" key="3">
    <source>
        <dbReference type="ARBA" id="ARBA00022741"/>
    </source>
</evidence>
<evidence type="ECO:0000259" key="6">
    <source>
        <dbReference type="PROSITE" id="PS50893"/>
    </source>
</evidence>
<evidence type="ECO:0000256" key="5">
    <source>
        <dbReference type="SAM" id="MobiDB-lite"/>
    </source>
</evidence>
<evidence type="ECO:0000313" key="7">
    <source>
        <dbReference type="EMBL" id="GAA4430231.1"/>
    </source>
</evidence>
<sequence length="284" mass="31890">MNPSDDVVLRVSGLVKDFHGAGGLGRREARTTRAVDDVSFEIREGRTLGLVGESGSGKSTVARCIVRLLRPTAGTVEFRGRDLAALSKRHLRHARQDLQMVFQDPYASLDPRLTVNEIIAEPLRIHGRYRRGGTERVRELLDMVGLKPEHANRYPHEFSGGQRQRVGIARALALEPQLLVLDEPVSALDVSIQAQVINLLRELQERLDLTYLFIAHDLDVVRHISDDIAVMRGGRIVEAADRKQIFDQPQHRYTQALLSAVPIKDPSQRGTKQRILPDEEDADR</sequence>
<name>A0ABP8LI83_9MICO</name>
<dbReference type="SUPFAM" id="SSF52540">
    <property type="entry name" value="P-loop containing nucleoside triphosphate hydrolases"/>
    <property type="match status" value="1"/>
</dbReference>
<keyword evidence="3" id="KW-0547">Nucleotide-binding</keyword>